<name>A0A8K1FRN4_PYTOL</name>
<evidence type="ECO:0000256" key="1">
    <source>
        <dbReference type="SAM" id="MobiDB-lite"/>
    </source>
</evidence>
<comment type="caution">
    <text evidence="2">The sequence shown here is derived from an EMBL/GenBank/DDBJ whole genome shotgun (WGS) entry which is preliminary data.</text>
</comment>
<dbReference type="AlphaFoldDB" id="A0A8K1FRN4"/>
<dbReference type="Proteomes" id="UP000794436">
    <property type="component" value="Unassembled WGS sequence"/>
</dbReference>
<keyword evidence="3" id="KW-1185">Reference proteome</keyword>
<organism evidence="2 3">
    <name type="scientific">Pythium oligandrum</name>
    <name type="common">Mycoparasitic fungus</name>
    <dbReference type="NCBI Taxonomy" id="41045"/>
    <lineage>
        <taxon>Eukaryota</taxon>
        <taxon>Sar</taxon>
        <taxon>Stramenopiles</taxon>
        <taxon>Oomycota</taxon>
        <taxon>Peronosporomycetes</taxon>
        <taxon>Pythiales</taxon>
        <taxon>Pythiaceae</taxon>
        <taxon>Pythium</taxon>
    </lineage>
</organism>
<feature type="compositionally biased region" description="Basic and acidic residues" evidence="1">
    <location>
        <begin position="53"/>
        <end position="77"/>
    </location>
</feature>
<gene>
    <name evidence="2" type="ORF">Poli38472_001338</name>
</gene>
<proteinExistence type="predicted"/>
<reference evidence="2" key="1">
    <citation type="submission" date="2019-03" db="EMBL/GenBank/DDBJ databases">
        <title>Long read genome sequence of the mycoparasitic Pythium oligandrum ATCC 38472 isolated from sugarbeet rhizosphere.</title>
        <authorList>
            <person name="Gaulin E."/>
        </authorList>
    </citation>
    <scope>NUCLEOTIDE SEQUENCE</scope>
    <source>
        <strain evidence="2">ATCC 38472_TT</strain>
    </source>
</reference>
<feature type="region of interest" description="Disordered" evidence="1">
    <location>
        <begin position="39"/>
        <end position="84"/>
    </location>
</feature>
<accession>A0A8K1FRN4</accession>
<dbReference type="EMBL" id="SPLM01000001">
    <property type="protein sequence ID" value="TMW69182.1"/>
    <property type="molecule type" value="Genomic_DNA"/>
</dbReference>
<protein>
    <submittedName>
        <fullName evidence="2">Uncharacterized protein</fullName>
    </submittedName>
</protein>
<evidence type="ECO:0000313" key="3">
    <source>
        <dbReference type="Proteomes" id="UP000794436"/>
    </source>
</evidence>
<evidence type="ECO:0000313" key="2">
    <source>
        <dbReference type="EMBL" id="TMW69182.1"/>
    </source>
</evidence>
<sequence>MPRQIEAHGNEDETNEAGVWVIHSLILAFDAAASFPHTLTNSNLSRMPKGGKKGGDKGGETKQAEKKEAPPAADNKKGGKKGGK</sequence>